<sequence>MLNRIIAFVFFANYFVGLLAVALSLETAFQLNLPLNSPVYYLLVFCTTVFYYTIAYSGPVAPKVSANPRTEWYRLHYRFVRVSQVFLFSICSGMGSWYLAKNLSSALHLPLHYWLVLLLVPLAAVLYYGLLPKSLISLNLRRTGWLKAFVIGFVWAGCVNLFPIAALRIEQGVTAGEPLLMLWLFVKNWMFCTVNAIMFDMKDYEDDANIELKTFAVRMGLRKTIYLVLVPLLLVGLISFLAFALYRHFGIPTILFNMVPFVCLLTVAFSLQRRQSILFYLIVIDGLLLVKALCGIAGSLFAHQNLHLPW</sequence>
<dbReference type="Pfam" id="PF01040">
    <property type="entry name" value="UbiA"/>
    <property type="match status" value="1"/>
</dbReference>
<feature type="transmembrane region" description="Helical" evidence="5">
    <location>
        <begin position="225"/>
        <end position="245"/>
    </location>
</feature>
<keyword evidence="4 5" id="KW-0472">Membrane</keyword>
<evidence type="ECO:0000256" key="3">
    <source>
        <dbReference type="ARBA" id="ARBA00022989"/>
    </source>
</evidence>
<dbReference type="GO" id="GO:0016020">
    <property type="term" value="C:membrane"/>
    <property type="evidence" value="ECO:0007669"/>
    <property type="project" value="UniProtKB-SubCell"/>
</dbReference>
<evidence type="ECO:0000256" key="1">
    <source>
        <dbReference type="ARBA" id="ARBA00004141"/>
    </source>
</evidence>
<dbReference type="InterPro" id="IPR000537">
    <property type="entry name" value="UbiA_prenyltransferase"/>
</dbReference>
<name>A0AAU8FD54_9BACT</name>
<keyword evidence="2 5" id="KW-0812">Transmembrane</keyword>
<feature type="transmembrane region" description="Helical" evidence="5">
    <location>
        <begin position="111"/>
        <end position="131"/>
    </location>
</feature>
<organism evidence="6">
    <name type="scientific">Dyadobacter sp. 676</name>
    <dbReference type="NCBI Taxonomy" id="3088362"/>
    <lineage>
        <taxon>Bacteria</taxon>
        <taxon>Pseudomonadati</taxon>
        <taxon>Bacteroidota</taxon>
        <taxon>Cytophagia</taxon>
        <taxon>Cytophagales</taxon>
        <taxon>Spirosomataceae</taxon>
        <taxon>Dyadobacter</taxon>
    </lineage>
</organism>
<reference evidence="6" key="1">
    <citation type="submission" date="2024-06" db="EMBL/GenBank/DDBJ databases">
        <title>Sequencing and assembly of the genome of Dyadobacter sp. strain 676, a symbiont of Cyamopsis tetragonoloba.</title>
        <authorList>
            <person name="Guro P."/>
            <person name="Sazanova A."/>
            <person name="Kuznetsova I."/>
            <person name="Belimov A."/>
            <person name="Safronova V."/>
        </authorList>
    </citation>
    <scope>NUCLEOTIDE SEQUENCE</scope>
    <source>
        <strain evidence="6">676</strain>
    </source>
</reference>
<evidence type="ECO:0000256" key="2">
    <source>
        <dbReference type="ARBA" id="ARBA00022692"/>
    </source>
</evidence>
<dbReference type="RefSeq" id="WP_353717785.1">
    <property type="nucleotide sequence ID" value="NZ_CP159289.1"/>
</dbReference>
<proteinExistence type="predicted"/>
<feature type="transmembrane region" description="Helical" evidence="5">
    <location>
        <begin position="143"/>
        <end position="167"/>
    </location>
</feature>
<evidence type="ECO:0000256" key="5">
    <source>
        <dbReference type="SAM" id="Phobius"/>
    </source>
</evidence>
<feature type="transmembrane region" description="Helical" evidence="5">
    <location>
        <begin position="37"/>
        <end position="58"/>
    </location>
</feature>
<comment type="subcellular location">
    <subcellularLocation>
        <location evidence="1">Membrane</location>
        <topology evidence="1">Multi-pass membrane protein</topology>
    </subcellularLocation>
</comment>
<dbReference type="EMBL" id="CP159289">
    <property type="protein sequence ID" value="XCH22453.1"/>
    <property type="molecule type" value="Genomic_DNA"/>
</dbReference>
<feature type="transmembrane region" description="Helical" evidence="5">
    <location>
        <begin position="251"/>
        <end position="271"/>
    </location>
</feature>
<evidence type="ECO:0000313" key="6">
    <source>
        <dbReference type="EMBL" id="XCH22453.1"/>
    </source>
</evidence>
<gene>
    <name evidence="6" type="ORF">ABV298_19145</name>
</gene>
<dbReference type="AlphaFoldDB" id="A0AAU8FD54"/>
<dbReference type="Gene3D" id="1.20.120.1780">
    <property type="entry name" value="UbiA prenyltransferase"/>
    <property type="match status" value="1"/>
</dbReference>
<evidence type="ECO:0000256" key="4">
    <source>
        <dbReference type="ARBA" id="ARBA00023136"/>
    </source>
</evidence>
<accession>A0AAU8FD54</accession>
<feature type="transmembrane region" description="Helical" evidence="5">
    <location>
        <begin position="179"/>
        <end position="199"/>
    </location>
</feature>
<dbReference type="GO" id="GO:0016765">
    <property type="term" value="F:transferase activity, transferring alkyl or aryl (other than methyl) groups"/>
    <property type="evidence" value="ECO:0007669"/>
    <property type="project" value="InterPro"/>
</dbReference>
<feature type="transmembrane region" description="Helical" evidence="5">
    <location>
        <begin position="278"/>
        <end position="302"/>
    </location>
</feature>
<feature type="transmembrane region" description="Helical" evidence="5">
    <location>
        <begin position="5"/>
        <end position="25"/>
    </location>
</feature>
<keyword evidence="3 5" id="KW-1133">Transmembrane helix</keyword>
<feature type="transmembrane region" description="Helical" evidence="5">
    <location>
        <begin position="79"/>
        <end position="99"/>
    </location>
</feature>
<protein>
    <submittedName>
        <fullName evidence="6">UbiA family prenyltransferase</fullName>
    </submittedName>
</protein>